<dbReference type="Proteomes" id="UP000586671">
    <property type="component" value="Unassembled WGS sequence"/>
</dbReference>
<dbReference type="Pfam" id="PF13893">
    <property type="entry name" value="RRM_5"/>
    <property type="match status" value="1"/>
</dbReference>
<dbReference type="EMBL" id="VYZM01004373">
    <property type="protein sequence ID" value="NWU48546.1"/>
    <property type="molecule type" value="Genomic_DNA"/>
</dbReference>
<organism evidence="6 7">
    <name type="scientific">Dromas ardeola</name>
    <dbReference type="NCBI Taxonomy" id="458190"/>
    <lineage>
        <taxon>Eukaryota</taxon>
        <taxon>Metazoa</taxon>
        <taxon>Chordata</taxon>
        <taxon>Craniata</taxon>
        <taxon>Vertebrata</taxon>
        <taxon>Euteleostomi</taxon>
        <taxon>Archelosauria</taxon>
        <taxon>Archosauria</taxon>
        <taxon>Dinosauria</taxon>
        <taxon>Saurischia</taxon>
        <taxon>Theropoda</taxon>
        <taxon>Coelurosauria</taxon>
        <taxon>Aves</taxon>
        <taxon>Neognathae</taxon>
        <taxon>Neoaves</taxon>
        <taxon>Charadriiformes</taxon>
        <taxon>Dromadidae</taxon>
        <taxon>Dromas</taxon>
    </lineage>
</organism>
<evidence type="ECO:0000313" key="7">
    <source>
        <dbReference type="Proteomes" id="UP000586671"/>
    </source>
</evidence>
<dbReference type="GO" id="GO:0006397">
    <property type="term" value="P:mRNA processing"/>
    <property type="evidence" value="ECO:0007669"/>
    <property type="project" value="InterPro"/>
</dbReference>
<comment type="caution">
    <text evidence="6">The sequence shown here is derived from an EMBL/GenBank/DDBJ whole genome shotgun (WGS) entry which is preliminary data.</text>
</comment>
<feature type="domain" description="RRM" evidence="5">
    <location>
        <begin position="139"/>
        <end position="215"/>
    </location>
</feature>
<accession>A0A7K5X7X0</accession>
<feature type="non-terminal residue" evidence="6">
    <location>
        <position position="503"/>
    </location>
</feature>
<evidence type="ECO:0000256" key="2">
    <source>
        <dbReference type="ARBA" id="ARBA00022737"/>
    </source>
</evidence>
<keyword evidence="3 4" id="KW-0694">RNA-binding</keyword>
<dbReference type="InterPro" id="IPR006536">
    <property type="entry name" value="HnRNP-L/PTB"/>
</dbReference>
<dbReference type="NCBIfam" id="TIGR01649">
    <property type="entry name" value="hnRNP-L_PTB"/>
    <property type="match status" value="1"/>
</dbReference>
<dbReference type="SUPFAM" id="SSF54928">
    <property type="entry name" value="RNA-binding domain, RBD"/>
    <property type="match status" value="3"/>
</dbReference>
<dbReference type="AlphaFoldDB" id="A0A7K5X7X0"/>
<keyword evidence="7" id="KW-1185">Reference proteome</keyword>
<dbReference type="InterPro" id="IPR000504">
    <property type="entry name" value="RRM_dom"/>
</dbReference>
<dbReference type="Pfam" id="PF11835">
    <property type="entry name" value="RRM_8"/>
    <property type="match status" value="1"/>
</dbReference>
<dbReference type="InterPro" id="IPR035979">
    <property type="entry name" value="RBD_domain_sf"/>
</dbReference>
<dbReference type="FunFam" id="3.30.70.330:FF:000032">
    <property type="entry name" value="Polypyrimidine tract-binding protein 2 isoform 1"/>
    <property type="match status" value="1"/>
</dbReference>
<feature type="domain" description="RRM" evidence="5">
    <location>
        <begin position="426"/>
        <end position="501"/>
    </location>
</feature>
<dbReference type="FunFam" id="3.30.70.330:FF:000018">
    <property type="entry name" value="Polypyrimidine tract-binding protein 2 isoform 1"/>
    <property type="match status" value="1"/>
</dbReference>
<feature type="non-terminal residue" evidence="6">
    <location>
        <position position="1"/>
    </location>
</feature>
<proteinExistence type="predicted"/>
<feature type="domain" description="RRM" evidence="5">
    <location>
        <begin position="300"/>
        <end position="383"/>
    </location>
</feature>
<evidence type="ECO:0000256" key="3">
    <source>
        <dbReference type="ARBA" id="ARBA00022884"/>
    </source>
</evidence>
<sequence>DKKEFKREGSPYSPSRVLHVRQIPSGVTEEEVISLGLPFGQVTNLLMLKGKSQAFLEMASEEAAVSMMDYYTPTTPHLRQQPVYIQYSNHRELKTDNLPNQARAQAALQAVGGMQSGNLVTESAFAAEGGVHPDQCSVLRVIVENLFYPVTLEMLHQIFSRFGTVLKIITFTRNNQFQALLQYADPGNAFHAKIALDGQNIYSTCCTLRVDFSRLNNLKVKYNNDKSRDFTRFDLPSGDGQPFLEPSMPAAYGTQNIIFPSYSGAVGFVPAMGFAQGAVTTSAPSGHMTVPGATGVPGNSVLLVSNLNPETCPCAICSNALDKFPFCIFAGVYGDVHRVKIMFKKKENALVQMADANQAQLAINYLNGQRLYGRVLRTTFSKYHTVQLPREGQEGQELTKDYSNSPLHRFKKPGSKSYQNIFPPCDTLHLANIPPSVTVDYLKNLFASAGTTVKAFRFLPKDSKMAVIQLGCVEEALHALIELHNYDLGDNHHLRVSFSRCSM</sequence>
<dbReference type="GO" id="GO:0003723">
    <property type="term" value="F:RNA binding"/>
    <property type="evidence" value="ECO:0007669"/>
    <property type="project" value="UniProtKB-UniRule"/>
</dbReference>
<dbReference type="Gene3D" id="3.30.70.330">
    <property type="match status" value="4"/>
</dbReference>
<dbReference type="InterPro" id="IPR012677">
    <property type="entry name" value="Nucleotide-bd_a/b_plait_sf"/>
</dbReference>
<dbReference type="FunFam" id="3.30.70.330:FF:000341">
    <property type="entry name" value="Hephaestus, isoform C"/>
    <property type="match status" value="1"/>
</dbReference>
<dbReference type="SMART" id="SM00360">
    <property type="entry name" value="RRM"/>
    <property type="match status" value="4"/>
</dbReference>
<feature type="domain" description="RRM" evidence="5">
    <location>
        <begin position="16"/>
        <end position="90"/>
    </location>
</feature>
<dbReference type="GO" id="GO:0005634">
    <property type="term" value="C:nucleus"/>
    <property type="evidence" value="ECO:0007669"/>
    <property type="project" value="InterPro"/>
</dbReference>
<dbReference type="PANTHER" id="PTHR15592">
    <property type="entry name" value="MATRIN 3/NUCLEAR PROTEIN 220-RELATED"/>
    <property type="match status" value="1"/>
</dbReference>
<reference evidence="6 7" key="1">
    <citation type="submission" date="2019-09" db="EMBL/GenBank/DDBJ databases">
        <title>Bird 10,000 Genomes (B10K) Project - Family phase.</title>
        <authorList>
            <person name="Zhang G."/>
        </authorList>
    </citation>
    <scope>NUCLEOTIDE SEQUENCE [LARGE SCALE GENOMIC DNA]</scope>
    <source>
        <strain evidence="6">B10K-DU-012-55</strain>
        <tissue evidence="6">Muscle</tissue>
    </source>
</reference>
<evidence type="ECO:0000256" key="4">
    <source>
        <dbReference type="PROSITE-ProRule" id="PRU00176"/>
    </source>
</evidence>
<evidence type="ECO:0000256" key="1">
    <source>
        <dbReference type="ARBA" id="ARBA00022553"/>
    </source>
</evidence>
<protein>
    <submittedName>
        <fullName evidence="6">PTBP3 protein</fullName>
    </submittedName>
</protein>
<dbReference type="PROSITE" id="PS50102">
    <property type="entry name" value="RRM"/>
    <property type="match status" value="4"/>
</dbReference>
<keyword evidence="2" id="KW-0677">Repeat</keyword>
<evidence type="ECO:0000259" key="5">
    <source>
        <dbReference type="PROSITE" id="PS50102"/>
    </source>
</evidence>
<dbReference type="CDD" id="cd12693">
    <property type="entry name" value="RRM2_PTBP1_like"/>
    <property type="match status" value="1"/>
</dbReference>
<name>A0A7K5X7X0_9CHAR</name>
<evidence type="ECO:0000313" key="6">
    <source>
        <dbReference type="EMBL" id="NWU48546.1"/>
    </source>
</evidence>
<gene>
    <name evidence="6" type="primary">Ptbp3</name>
    <name evidence="6" type="ORF">DROARD_R02591</name>
</gene>
<dbReference type="InterPro" id="IPR021790">
    <property type="entry name" value="PTBP1-like_RRM2"/>
</dbReference>
<keyword evidence="1" id="KW-0597">Phosphoprotein</keyword>